<comment type="caution">
    <text evidence="6">The sequence shown here is derived from an EMBL/GenBank/DDBJ whole genome shotgun (WGS) entry which is preliminary data.</text>
</comment>
<dbReference type="Gene3D" id="3.40.50.1820">
    <property type="entry name" value="alpha/beta hydrolase"/>
    <property type="match status" value="1"/>
</dbReference>
<keyword evidence="7" id="KW-1185">Reference proteome</keyword>
<dbReference type="InterPro" id="IPR051601">
    <property type="entry name" value="Serine_prot/Carboxylest_S33"/>
</dbReference>
<accession>A0ABR3FZ56</accession>
<proteinExistence type="inferred from homology"/>
<dbReference type="InterPro" id="IPR013595">
    <property type="entry name" value="Pept_S33_TAP-like_C"/>
</dbReference>
<dbReference type="PANTHER" id="PTHR43248">
    <property type="entry name" value="2-SUCCINYL-6-HYDROXY-2,4-CYCLOHEXADIENE-1-CARBOXYLATE SYNTHASE"/>
    <property type="match status" value="1"/>
</dbReference>
<evidence type="ECO:0000256" key="2">
    <source>
        <dbReference type="ARBA" id="ARBA00022801"/>
    </source>
</evidence>
<protein>
    <recommendedName>
        <fullName evidence="8">Alpha/beta-hydrolase</fullName>
    </recommendedName>
</protein>
<reference evidence="6 7" key="1">
    <citation type="submission" date="2024-02" db="EMBL/GenBank/DDBJ databases">
        <title>A draft genome for the cacao thread blight pathogen Marasmius crinis-equi.</title>
        <authorList>
            <person name="Cohen S.P."/>
            <person name="Baruah I.K."/>
            <person name="Amoako-Attah I."/>
            <person name="Bukari Y."/>
            <person name="Meinhardt L.W."/>
            <person name="Bailey B.A."/>
        </authorList>
    </citation>
    <scope>NUCLEOTIDE SEQUENCE [LARGE SCALE GENOMIC DNA]</scope>
    <source>
        <strain evidence="6 7">GH-76</strain>
    </source>
</reference>
<keyword evidence="2" id="KW-0378">Hydrolase</keyword>
<gene>
    <name evidence="6" type="ORF">V5O48_001141</name>
</gene>
<dbReference type="SUPFAM" id="SSF53474">
    <property type="entry name" value="alpha/beta-Hydrolases"/>
    <property type="match status" value="1"/>
</dbReference>
<feature type="domain" description="AB hydrolase-1" evidence="4">
    <location>
        <begin position="82"/>
        <end position="262"/>
    </location>
</feature>
<dbReference type="Pfam" id="PF00561">
    <property type="entry name" value="Abhydrolase_1"/>
    <property type="match status" value="1"/>
</dbReference>
<feature type="region of interest" description="Disordered" evidence="3">
    <location>
        <begin position="512"/>
        <end position="533"/>
    </location>
</feature>
<evidence type="ECO:0000256" key="3">
    <source>
        <dbReference type="SAM" id="MobiDB-lite"/>
    </source>
</evidence>
<feature type="domain" description="Peptidase S33 tripeptidyl aminopeptidase-like C-terminal" evidence="5">
    <location>
        <begin position="405"/>
        <end position="506"/>
    </location>
</feature>
<name>A0ABR3FZ56_9AGAR</name>
<dbReference type="PANTHER" id="PTHR43248:SF25">
    <property type="entry name" value="AB HYDROLASE-1 DOMAIN-CONTAINING PROTEIN-RELATED"/>
    <property type="match status" value="1"/>
</dbReference>
<sequence length="549" mass="60892">MLEPLTRDNSGTGAQAWSESSWASIQPSKELKWVPCYSGEYQCTRLQVPLDYHNPDDGRTAAIAIVRLPANVSSDSPDYRGPILFNPGGPGGSGVDLIGKLRGPSFRKVLGPQFDLVGFDPRGVQRSTPRIEFYKTPVERELNFHATPSELNSSRETVMSYWSYTKEMGALAYERGKEYLPHMTTDHVARDMLSIVQAFGREKLQYWGFSYGSVIGFTFAAMFPDKVERLAIDGIVDPEDYYTTTWLEGVADADKTLQVFFQMCNEAGPDSCAFYEDSVEVMQSKLERIYAKLLHSPILVPTNTSYTLLDYGRVHPVIIAPYLYDPTQWRPLATLLQALDEGNTTVLSSAFTEAPFECDCDPGERGFDPNPESEAAYICNDGDPVPGDLEAAQAHYRRGVEFSSFGSVWASLRIACNGWSPDIPKARFRGPFSGNTSFPLLIIGNTADPITPLSSAKTVSQNFPGSVVLTQDYPGHTTLFIQSNCTSRAAREYFVNGTMPDEGTVCSVDVSPFDLPDTPQESTQTSKRDKMPLGDVHLLRAYKELPRLR</sequence>
<dbReference type="Pfam" id="PF08386">
    <property type="entry name" value="Abhydrolase_4"/>
    <property type="match status" value="1"/>
</dbReference>
<comment type="similarity">
    <text evidence="1">Belongs to the peptidase S33 family.</text>
</comment>
<organism evidence="6 7">
    <name type="scientific">Marasmius crinis-equi</name>
    <dbReference type="NCBI Taxonomy" id="585013"/>
    <lineage>
        <taxon>Eukaryota</taxon>
        <taxon>Fungi</taxon>
        <taxon>Dikarya</taxon>
        <taxon>Basidiomycota</taxon>
        <taxon>Agaricomycotina</taxon>
        <taxon>Agaricomycetes</taxon>
        <taxon>Agaricomycetidae</taxon>
        <taxon>Agaricales</taxon>
        <taxon>Marasmiineae</taxon>
        <taxon>Marasmiaceae</taxon>
        <taxon>Marasmius</taxon>
    </lineage>
</organism>
<evidence type="ECO:0000256" key="1">
    <source>
        <dbReference type="ARBA" id="ARBA00010088"/>
    </source>
</evidence>
<dbReference type="InterPro" id="IPR000073">
    <property type="entry name" value="AB_hydrolase_1"/>
</dbReference>
<evidence type="ECO:0000313" key="6">
    <source>
        <dbReference type="EMBL" id="KAL0580849.1"/>
    </source>
</evidence>
<evidence type="ECO:0008006" key="8">
    <source>
        <dbReference type="Google" id="ProtNLM"/>
    </source>
</evidence>
<evidence type="ECO:0000259" key="4">
    <source>
        <dbReference type="Pfam" id="PF00561"/>
    </source>
</evidence>
<dbReference type="Proteomes" id="UP001465976">
    <property type="component" value="Unassembled WGS sequence"/>
</dbReference>
<evidence type="ECO:0000313" key="7">
    <source>
        <dbReference type="Proteomes" id="UP001465976"/>
    </source>
</evidence>
<evidence type="ECO:0000259" key="5">
    <source>
        <dbReference type="Pfam" id="PF08386"/>
    </source>
</evidence>
<dbReference type="EMBL" id="JBAHYK010000021">
    <property type="protein sequence ID" value="KAL0580849.1"/>
    <property type="molecule type" value="Genomic_DNA"/>
</dbReference>
<dbReference type="InterPro" id="IPR029058">
    <property type="entry name" value="AB_hydrolase_fold"/>
</dbReference>